<evidence type="ECO:0000313" key="2">
    <source>
        <dbReference type="EMBL" id="KAL2870387.1"/>
    </source>
</evidence>
<protein>
    <recommendedName>
        <fullName evidence="4">Lipoprotein</fullName>
    </recommendedName>
</protein>
<organism evidence="2 3">
    <name type="scientific">Aspergillus lucknowensis</name>
    <dbReference type="NCBI Taxonomy" id="176173"/>
    <lineage>
        <taxon>Eukaryota</taxon>
        <taxon>Fungi</taxon>
        <taxon>Dikarya</taxon>
        <taxon>Ascomycota</taxon>
        <taxon>Pezizomycotina</taxon>
        <taxon>Eurotiomycetes</taxon>
        <taxon>Eurotiomycetidae</taxon>
        <taxon>Eurotiales</taxon>
        <taxon>Aspergillaceae</taxon>
        <taxon>Aspergillus</taxon>
        <taxon>Aspergillus subgen. Nidulantes</taxon>
    </lineage>
</organism>
<keyword evidence="1" id="KW-0732">Signal</keyword>
<evidence type="ECO:0000313" key="3">
    <source>
        <dbReference type="Proteomes" id="UP001610432"/>
    </source>
</evidence>
<name>A0ABR4M2W6_9EURO</name>
<proteinExistence type="predicted"/>
<dbReference type="EMBL" id="JBFXLQ010000006">
    <property type="protein sequence ID" value="KAL2870387.1"/>
    <property type="molecule type" value="Genomic_DNA"/>
</dbReference>
<accession>A0ABR4M2W6</accession>
<feature type="chain" id="PRO_5045910237" description="Lipoprotein" evidence="1">
    <location>
        <begin position="19"/>
        <end position="61"/>
    </location>
</feature>
<feature type="signal peptide" evidence="1">
    <location>
        <begin position="1"/>
        <end position="18"/>
    </location>
</feature>
<evidence type="ECO:0000256" key="1">
    <source>
        <dbReference type="SAM" id="SignalP"/>
    </source>
</evidence>
<gene>
    <name evidence="2" type="ORF">BJX67DRAFT_345463</name>
</gene>
<comment type="caution">
    <text evidence="2">The sequence shown here is derived from an EMBL/GenBank/DDBJ whole genome shotgun (WGS) entry which is preliminary data.</text>
</comment>
<sequence>MTAHRANAWSVHSRLGLAAGMMLSGGCLRDVSGFALVTFRSTPGKSIQRQQRAKSTNVLPR</sequence>
<dbReference type="Proteomes" id="UP001610432">
    <property type="component" value="Unassembled WGS sequence"/>
</dbReference>
<reference evidence="2 3" key="1">
    <citation type="submission" date="2024-07" db="EMBL/GenBank/DDBJ databases">
        <title>Section-level genome sequencing and comparative genomics of Aspergillus sections Usti and Cavernicolus.</title>
        <authorList>
            <consortium name="Lawrence Berkeley National Laboratory"/>
            <person name="Nybo J.L."/>
            <person name="Vesth T.C."/>
            <person name="Theobald S."/>
            <person name="Frisvad J.C."/>
            <person name="Larsen T.O."/>
            <person name="Kjaerboelling I."/>
            <person name="Rothschild-Mancinelli K."/>
            <person name="Lyhne E.K."/>
            <person name="Kogle M.E."/>
            <person name="Barry K."/>
            <person name="Clum A."/>
            <person name="Na H."/>
            <person name="Ledsgaard L."/>
            <person name="Lin J."/>
            <person name="Lipzen A."/>
            <person name="Kuo A."/>
            <person name="Riley R."/>
            <person name="Mondo S."/>
            <person name="Labutti K."/>
            <person name="Haridas S."/>
            <person name="Pangalinan J."/>
            <person name="Salamov A.A."/>
            <person name="Simmons B.A."/>
            <person name="Magnuson J.K."/>
            <person name="Chen J."/>
            <person name="Drula E."/>
            <person name="Henrissat B."/>
            <person name="Wiebenga A."/>
            <person name="Lubbers R.J."/>
            <person name="Gomes A.C."/>
            <person name="Macurrencykelacurrency M.R."/>
            <person name="Stajich J."/>
            <person name="Grigoriev I.V."/>
            <person name="Mortensen U.H."/>
            <person name="De Vries R.P."/>
            <person name="Baker S.E."/>
            <person name="Andersen M.R."/>
        </authorList>
    </citation>
    <scope>NUCLEOTIDE SEQUENCE [LARGE SCALE GENOMIC DNA]</scope>
    <source>
        <strain evidence="2 3">CBS 449.75</strain>
    </source>
</reference>
<dbReference type="GeneID" id="98143424"/>
<dbReference type="RefSeq" id="XP_070889366.1">
    <property type="nucleotide sequence ID" value="XM_071028352.1"/>
</dbReference>
<keyword evidence="3" id="KW-1185">Reference proteome</keyword>
<dbReference type="PROSITE" id="PS51257">
    <property type="entry name" value="PROKAR_LIPOPROTEIN"/>
    <property type="match status" value="1"/>
</dbReference>
<evidence type="ECO:0008006" key="4">
    <source>
        <dbReference type="Google" id="ProtNLM"/>
    </source>
</evidence>